<sequence>MGKPDELQVSVEVGDFIDQLKGVFEEVRETFPHLSEGLFCALAQYAIKTSDFAAKINTPGLTIRDADGNVMVDMTGIGAAYIREQLSVDQIDIEGLRITRGGSIAVVQPDQVLVSIDAIHIEGQIRAALAALDGSS</sequence>
<reference evidence="1 2" key="1">
    <citation type="submission" date="2023-12" db="EMBL/GenBank/DDBJ databases">
        <title>Chromobacterium sp. strain TRC.1.1.SA producing antimicrobial pigment.</title>
        <authorList>
            <person name="Verma N."/>
            <person name="Choksket S."/>
            <person name="Pinnaka A.K."/>
            <person name="Korpole S."/>
        </authorList>
    </citation>
    <scope>NUCLEOTIDE SEQUENCE [LARGE SCALE GENOMIC DNA]</scope>
    <source>
        <strain evidence="1 2">TRC1.1.SA</strain>
    </source>
</reference>
<dbReference type="EMBL" id="JAYFSJ010000001">
    <property type="protein sequence ID" value="MEN7429179.1"/>
    <property type="molecule type" value="Genomic_DNA"/>
</dbReference>
<name>A0ABV0CGQ7_9NEIS</name>
<gene>
    <name evidence="1" type="ORF">VA599_00390</name>
</gene>
<comment type="caution">
    <text evidence="1">The sequence shown here is derived from an EMBL/GenBank/DDBJ whole genome shotgun (WGS) entry which is preliminary data.</text>
</comment>
<evidence type="ECO:0000313" key="2">
    <source>
        <dbReference type="Proteomes" id="UP001405405"/>
    </source>
</evidence>
<organism evidence="1 2">
    <name type="scientific">Chromobacterium indicum</name>
    <dbReference type="NCBI Taxonomy" id="3110228"/>
    <lineage>
        <taxon>Bacteria</taxon>
        <taxon>Pseudomonadati</taxon>
        <taxon>Pseudomonadota</taxon>
        <taxon>Betaproteobacteria</taxon>
        <taxon>Neisseriales</taxon>
        <taxon>Chromobacteriaceae</taxon>
        <taxon>Chromobacterium</taxon>
    </lineage>
</organism>
<keyword evidence="2" id="KW-1185">Reference proteome</keyword>
<protein>
    <submittedName>
        <fullName evidence="1">Uncharacterized protein</fullName>
    </submittedName>
</protein>
<dbReference type="Proteomes" id="UP001405405">
    <property type="component" value="Unassembled WGS sequence"/>
</dbReference>
<dbReference type="RefSeq" id="WP_346787295.1">
    <property type="nucleotide sequence ID" value="NZ_JAYFSJ010000001.1"/>
</dbReference>
<accession>A0ABV0CGQ7</accession>
<evidence type="ECO:0000313" key="1">
    <source>
        <dbReference type="EMBL" id="MEN7429179.1"/>
    </source>
</evidence>
<proteinExistence type="predicted"/>